<organism evidence="2 3">
    <name type="scientific">Amniculicola lignicola CBS 123094</name>
    <dbReference type="NCBI Taxonomy" id="1392246"/>
    <lineage>
        <taxon>Eukaryota</taxon>
        <taxon>Fungi</taxon>
        <taxon>Dikarya</taxon>
        <taxon>Ascomycota</taxon>
        <taxon>Pezizomycotina</taxon>
        <taxon>Dothideomycetes</taxon>
        <taxon>Pleosporomycetidae</taxon>
        <taxon>Pleosporales</taxon>
        <taxon>Amniculicolaceae</taxon>
        <taxon>Amniculicola</taxon>
    </lineage>
</organism>
<proteinExistence type="predicted"/>
<dbReference type="Proteomes" id="UP000799779">
    <property type="component" value="Unassembled WGS sequence"/>
</dbReference>
<feature type="compositionally biased region" description="Polar residues" evidence="1">
    <location>
        <begin position="1"/>
        <end position="20"/>
    </location>
</feature>
<evidence type="ECO:0000313" key="3">
    <source>
        <dbReference type="Proteomes" id="UP000799779"/>
    </source>
</evidence>
<dbReference type="EMBL" id="ML977588">
    <property type="protein sequence ID" value="KAF2000604.1"/>
    <property type="molecule type" value="Genomic_DNA"/>
</dbReference>
<sequence length="86" mass="9657">MPGKSSPLTTSTTSACNGDSQALDRASPWRGAGYSTPLVGYRRRHHWRFKQRRPDGNHDAQVRAAWASLHAYYIQSRMPDTVIEGN</sequence>
<feature type="region of interest" description="Disordered" evidence="1">
    <location>
        <begin position="1"/>
        <end position="35"/>
    </location>
</feature>
<protein>
    <submittedName>
        <fullName evidence="2">Uncharacterized protein</fullName>
    </submittedName>
</protein>
<name>A0A6A5WI44_9PLEO</name>
<keyword evidence="3" id="KW-1185">Reference proteome</keyword>
<reference evidence="2" key="1">
    <citation type="journal article" date="2020" name="Stud. Mycol.">
        <title>101 Dothideomycetes genomes: a test case for predicting lifestyles and emergence of pathogens.</title>
        <authorList>
            <person name="Haridas S."/>
            <person name="Albert R."/>
            <person name="Binder M."/>
            <person name="Bloem J."/>
            <person name="Labutti K."/>
            <person name="Salamov A."/>
            <person name="Andreopoulos B."/>
            <person name="Baker S."/>
            <person name="Barry K."/>
            <person name="Bills G."/>
            <person name="Bluhm B."/>
            <person name="Cannon C."/>
            <person name="Castanera R."/>
            <person name="Culley D."/>
            <person name="Daum C."/>
            <person name="Ezra D."/>
            <person name="Gonzalez J."/>
            <person name="Henrissat B."/>
            <person name="Kuo A."/>
            <person name="Liang C."/>
            <person name="Lipzen A."/>
            <person name="Lutzoni F."/>
            <person name="Magnuson J."/>
            <person name="Mondo S."/>
            <person name="Nolan M."/>
            <person name="Ohm R."/>
            <person name="Pangilinan J."/>
            <person name="Park H.-J."/>
            <person name="Ramirez L."/>
            <person name="Alfaro M."/>
            <person name="Sun H."/>
            <person name="Tritt A."/>
            <person name="Yoshinaga Y."/>
            <person name="Zwiers L.-H."/>
            <person name="Turgeon B."/>
            <person name="Goodwin S."/>
            <person name="Spatafora J."/>
            <person name="Crous P."/>
            <person name="Grigoriev I."/>
        </authorList>
    </citation>
    <scope>NUCLEOTIDE SEQUENCE</scope>
    <source>
        <strain evidence="2">CBS 123094</strain>
    </source>
</reference>
<evidence type="ECO:0000313" key="2">
    <source>
        <dbReference type="EMBL" id="KAF2000604.1"/>
    </source>
</evidence>
<dbReference type="AlphaFoldDB" id="A0A6A5WI44"/>
<accession>A0A6A5WI44</accession>
<evidence type="ECO:0000256" key="1">
    <source>
        <dbReference type="SAM" id="MobiDB-lite"/>
    </source>
</evidence>
<gene>
    <name evidence="2" type="ORF">P154DRAFT_198927</name>
</gene>
<dbReference type="PROSITE" id="PS51257">
    <property type="entry name" value="PROKAR_LIPOPROTEIN"/>
    <property type="match status" value="1"/>
</dbReference>